<dbReference type="EMBL" id="BNAI01000003">
    <property type="protein sequence ID" value="GHF17628.1"/>
    <property type="molecule type" value="Genomic_DNA"/>
</dbReference>
<name>A0A8J3GQY0_9MICO</name>
<sequence length="70" mass="7545">MELNVVPAIEGVFRVVVDGEPVGYVVEVGRVFVTLRGPVYNTSIEVGQSLEFEAAVRLLAREKLASRVGG</sequence>
<reference evidence="1" key="2">
    <citation type="submission" date="2020-09" db="EMBL/GenBank/DDBJ databases">
        <authorList>
            <person name="Sun Q."/>
            <person name="Zhou Y."/>
        </authorList>
    </citation>
    <scope>NUCLEOTIDE SEQUENCE</scope>
    <source>
        <strain evidence="1">CGMCC 1.16548</strain>
    </source>
</reference>
<proteinExistence type="predicted"/>
<keyword evidence="2" id="KW-1185">Reference proteome</keyword>
<reference evidence="1" key="1">
    <citation type="journal article" date="2014" name="Int. J. Syst. Evol. Microbiol.">
        <title>Complete genome sequence of Corynebacterium casei LMG S-19264T (=DSM 44701T), isolated from a smear-ripened cheese.</title>
        <authorList>
            <consortium name="US DOE Joint Genome Institute (JGI-PGF)"/>
            <person name="Walter F."/>
            <person name="Albersmeier A."/>
            <person name="Kalinowski J."/>
            <person name="Ruckert C."/>
        </authorList>
    </citation>
    <scope>NUCLEOTIDE SEQUENCE</scope>
    <source>
        <strain evidence="1">CGMCC 1.16548</strain>
    </source>
</reference>
<evidence type="ECO:0000313" key="1">
    <source>
        <dbReference type="EMBL" id="GHF17628.1"/>
    </source>
</evidence>
<comment type="caution">
    <text evidence="1">The sequence shown here is derived from an EMBL/GenBank/DDBJ whole genome shotgun (WGS) entry which is preliminary data.</text>
</comment>
<organism evidence="1 2">
    <name type="scientific">Pseudolysinimonas yzui</name>
    <dbReference type="NCBI Taxonomy" id="2708254"/>
    <lineage>
        <taxon>Bacteria</taxon>
        <taxon>Bacillati</taxon>
        <taxon>Actinomycetota</taxon>
        <taxon>Actinomycetes</taxon>
        <taxon>Micrococcales</taxon>
        <taxon>Microbacteriaceae</taxon>
        <taxon>Pseudolysinimonas</taxon>
    </lineage>
</organism>
<accession>A0A8J3GQY0</accession>
<dbReference type="AlphaFoldDB" id="A0A8J3GQY0"/>
<protein>
    <submittedName>
        <fullName evidence="1">Uncharacterized protein</fullName>
    </submittedName>
</protein>
<gene>
    <name evidence="1" type="ORF">GCM10011600_18050</name>
</gene>
<dbReference type="RefSeq" id="WP_191283160.1">
    <property type="nucleotide sequence ID" value="NZ_BNAI01000003.1"/>
</dbReference>
<evidence type="ECO:0000313" key="2">
    <source>
        <dbReference type="Proteomes" id="UP000617531"/>
    </source>
</evidence>
<dbReference type="Proteomes" id="UP000617531">
    <property type="component" value="Unassembled WGS sequence"/>
</dbReference>